<dbReference type="PROSITE" id="PS51999">
    <property type="entry name" value="ZF_GRF"/>
    <property type="match status" value="1"/>
</dbReference>
<keyword evidence="2 4" id="KW-0863">Zinc-finger</keyword>
<accession>S3DWT2</accession>
<feature type="compositionally biased region" description="Low complexity" evidence="6">
    <location>
        <begin position="153"/>
        <end position="167"/>
    </location>
</feature>
<evidence type="ECO:0000256" key="1">
    <source>
        <dbReference type="ARBA" id="ARBA00022723"/>
    </source>
</evidence>
<keyword evidence="1" id="KW-0479">Metal-binding</keyword>
<dbReference type="OMA" id="WFWTCAQ"/>
<evidence type="ECO:0000313" key="9">
    <source>
        <dbReference type="Proteomes" id="UP000016922"/>
    </source>
</evidence>
<evidence type="ECO:0000313" key="8">
    <source>
        <dbReference type="EMBL" id="EPE36401.1"/>
    </source>
</evidence>
<dbReference type="AlphaFoldDB" id="S3DWT2"/>
<feature type="compositionally biased region" description="Basic and acidic residues" evidence="6">
    <location>
        <begin position="102"/>
        <end position="116"/>
    </location>
</feature>
<name>S3DWT2_GLAL2</name>
<gene>
    <name evidence="8" type="ORF">GLAREA_05739</name>
</gene>
<feature type="region of interest" description="Disordered" evidence="6">
    <location>
        <begin position="88"/>
        <end position="139"/>
    </location>
</feature>
<dbReference type="EMBL" id="KE145353">
    <property type="protein sequence ID" value="EPE36401.1"/>
    <property type="molecule type" value="Genomic_DNA"/>
</dbReference>
<dbReference type="Proteomes" id="UP000016922">
    <property type="component" value="Unassembled WGS sequence"/>
</dbReference>
<dbReference type="RefSeq" id="XP_008077219.1">
    <property type="nucleotide sequence ID" value="XM_008079028.1"/>
</dbReference>
<dbReference type="Pfam" id="PF06839">
    <property type="entry name" value="Zn_ribbon_GRF"/>
    <property type="match status" value="1"/>
</dbReference>
<dbReference type="GeneID" id="19464793"/>
<keyword evidence="9" id="KW-1185">Reference proteome</keyword>
<protein>
    <recommendedName>
        <fullName evidence="7">GRF-type domain-containing protein</fullName>
    </recommendedName>
</protein>
<dbReference type="STRING" id="1116229.S3DWT2"/>
<evidence type="ECO:0000256" key="3">
    <source>
        <dbReference type="ARBA" id="ARBA00022833"/>
    </source>
</evidence>
<reference evidence="8 9" key="1">
    <citation type="journal article" date="2013" name="BMC Genomics">
        <title>Genomics-driven discovery of the pneumocandin biosynthetic gene cluster in the fungus Glarea lozoyensis.</title>
        <authorList>
            <person name="Chen L."/>
            <person name="Yue Q."/>
            <person name="Zhang X."/>
            <person name="Xiang M."/>
            <person name="Wang C."/>
            <person name="Li S."/>
            <person name="Che Y."/>
            <person name="Ortiz-Lopez F.J."/>
            <person name="Bills G.F."/>
            <person name="Liu X."/>
            <person name="An Z."/>
        </authorList>
    </citation>
    <scope>NUCLEOTIDE SEQUENCE [LARGE SCALE GENOMIC DNA]</scope>
    <source>
        <strain evidence="9">ATCC 20868 / MF5171</strain>
    </source>
</reference>
<keyword evidence="5" id="KW-0175">Coiled coil</keyword>
<feature type="region of interest" description="Disordered" evidence="6">
    <location>
        <begin position="317"/>
        <end position="338"/>
    </location>
</feature>
<feature type="region of interest" description="Disordered" evidence="6">
    <location>
        <begin position="153"/>
        <end position="237"/>
    </location>
</feature>
<evidence type="ECO:0000256" key="2">
    <source>
        <dbReference type="ARBA" id="ARBA00022771"/>
    </source>
</evidence>
<evidence type="ECO:0000256" key="5">
    <source>
        <dbReference type="SAM" id="Coils"/>
    </source>
</evidence>
<feature type="compositionally biased region" description="Acidic residues" evidence="6">
    <location>
        <begin position="124"/>
        <end position="134"/>
    </location>
</feature>
<evidence type="ECO:0000256" key="4">
    <source>
        <dbReference type="PROSITE-ProRule" id="PRU01343"/>
    </source>
</evidence>
<feature type="domain" description="GRF-type" evidence="7">
    <location>
        <begin position="33"/>
        <end position="77"/>
    </location>
</feature>
<dbReference type="eggNOG" id="ENOG502SYR7">
    <property type="taxonomic scope" value="Eukaryota"/>
</dbReference>
<proteinExistence type="predicted"/>
<dbReference type="HOGENOM" id="CLU_037645_1_0_1"/>
<feature type="coiled-coil region" evidence="5">
    <location>
        <begin position="288"/>
        <end position="315"/>
    </location>
</feature>
<organism evidence="8 9">
    <name type="scientific">Glarea lozoyensis (strain ATCC 20868 / MF5171)</name>
    <dbReference type="NCBI Taxonomy" id="1116229"/>
    <lineage>
        <taxon>Eukaryota</taxon>
        <taxon>Fungi</taxon>
        <taxon>Dikarya</taxon>
        <taxon>Ascomycota</taxon>
        <taxon>Pezizomycotina</taxon>
        <taxon>Leotiomycetes</taxon>
        <taxon>Helotiales</taxon>
        <taxon>Helotiaceae</taxon>
        <taxon>Glarea</taxon>
    </lineage>
</organism>
<evidence type="ECO:0000259" key="7">
    <source>
        <dbReference type="PROSITE" id="PS51999"/>
    </source>
</evidence>
<dbReference type="OrthoDB" id="430051at2759"/>
<dbReference type="KEGG" id="glz:GLAREA_05739"/>
<dbReference type="InterPro" id="IPR010666">
    <property type="entry name" value="Znf_GRF"/>
</dbReference>
<sequence>MFNTPKKPRGGYSGNYQKNAPLKGLFKDGIWLCNCDPRLPASHFQVKKEGPNKGKWFYTCQESKESGCGFFLWDDAAVGREKQVVMKNSRSEVDGIRTPADASRDERDNRGQDTVKSKFSQETTTEEEDGDEFGDFPFSPEDVASVMKVAELASAPKSPETPSKKPTNMFATPAPKRKWDEAGLLTPSTGGTKGKSLFGTPARRLNGGMWDGNEPFGSKNTTPTRNRFRDPTDPESQENYDITAEVMDILQDQKMDEETNSNLRQLLSKHALKIAGVVRNRDISRAALKTKDLKIAELQQRITALEREREMDKTVIKHFKNDMSQSVASRKGRGRGKS</sequence>
<keyword evidence="3" id="KW-0862">Zinc</keyword>
<evidence type="ECO:0000256" key="6">
    <source>
        <dbReference type="SAM" id="MobiDB-lite"/>
    </source>
</evidence>
<dbReference type="GO" id="GO:0008270">
    <property type="term" value="F:zinc ion binding"/>
    <property type="evidence" value="ECO:0007669"/>
    <property type="project" value="UniProtKB-KW"/>
</dbReference>